<dbReference type="InterPro" id="IPR001245">
    <property type="entry name" value="Ser-Thr/Tyr_kinase_cat_dom"/>
</dbReference>
<keyword evidence="13 20" id="KW-0675">Receptor</keyword>
<dbReference type="InterPro" id="IPR032675">
    <property type="entry name" value="LRR_dom_sf"/>
</dbReference>
<evidence type="ECO:0000313" key="20">
    <source>
        <dbReference type="EMBL" id="KAL0300969.1"/>
    </source>
</evidence>
<feature type="transmembrane region" description="Helical" evidence="17">
    <location>
        <begin position="579"/>
        <end position="603"/>
    </location>
</feature>
<evidence type="ECO:0000256" key="6">
    <source>
        <dbReference type="ARBA" id="ARBA00022692"/>
    </source>
</evidence>
<keyword evidence="11 17" id="KW-1133">Transmembrane helix</keyword>
<dbReference type="PANTHER" id="PTHR48006:SF62">
    <property type="entry name" value="LEUCINE-RICH REPEAT TRANSMEMBRANE PROTEIN KINASE"/>
    <property type="match status" value="1"/>
</dbReference>
<sequence>MTAAASPMRQTSRRRLLVLYCVVAFGLLMDTAGAQTRTTNAAATTDPLEARALTAMFRRWGISATNNWNISGELCSGVAIDDTEIITLNPGIKCVCSYNNGSTCHITALRVQALNVSGPIPDELWNLTYMDDLNLGVNYLTGPIPASIGKLNRMQYLNLCANALSGVIPKEIGLLTDLRSLSFNTNNFSGPLPSELGNLSRLAQIYVDSSGVRGPIPPTFANLRSLERVKLQGNLFEGSLPPSFSGLTSLNDLRISELSNGIPSLDFLRNMTSLATLILRNNNISGPIPSFLGELPRLALLDLSFNNLMGTIPNSLFNHRVLTNLYLGNNRLTGALPLQKSPSIRNIDLSYNELSGSFPPWVGEQNLQLALPSGLSCLQRNFPCYRGSPIYSSFAINCGGPQITSSDKIIYDMDDQPLGPATHYMTRSGRWAVSNVGLPVDADSPQYQSSTSSQLTNTSDPGLFQTARISAGSLRYYGLGLENGNYTVRLLFAETIILGTWRRGRRVFDIYVQGNLEVKDFNILREANGTTFRAVVREFNVQKLVILNPLPTSTAKLFTDFIPSVSNNPPGGNKKQTGLIVGIIVAVVAASLLSIVAATCYVFRRRKRQKNLEDKEFLGLDVRPYTFSYAELKTATDDFNLANKLGEGGFGPVYKGTLEDGRVVAVKQLSVASHQGKTQFLAEIATISAVQHRNLVKLYGCCIEGDKRLLVYEYLENKSLDQLLFGTGKSALCLYVQDFFCTEVLIDLLSWNRGGYLAPEYAMHGRLTEKADIFSFGVVALEIISGRPNSDPSLEDNMRYLLGWAWNLNENDREIKLVDPTLRQYDANAVKKIIDVALLCTQASPALRPSMSRVVAMLTGDIQVPSVTSRPGYLTDWKFTDAITFTTDAESSTSQADIGYVNSTTSATMTTDLSYINSTRGQPMMDSRLGTATFWTF</sequence>
<keyword evidence="7 18" id="KW-0732">Signal</keyword>
<dbReference type="FunFam" id="3.80.10.10:FF:000298">
    <property type="entry name" value="Putative LRR receptor-like serine/threonine-protein kinase"/>
    <property type="match status" value="1"/>
</dbReference>
<dbReference type="FunFam" id="3.80.10.10:FF:000041">
    <property type="entry name" value="LRR receptor-like serine/threonine-protein kinase ERECTA"/>
    <property type="match status" value="1"/>
</dbReference>
<evidence type="ECO:0000256" key="4">
    <source>
        <dbReference type="ARBA" id="ARBA00022614"/>
    </source>
</evidence>
<dbReference type="SUPFAM" id="SSF52058">
    <property type="entry name" value="L domain-like"/>
    <property type="match status" value="1"/>
</dbReference>
<keyword evidence="8" id="KW-0677">Repeat</keyword>
<accession>A0AAW2K341</accession>
<keyword evidence="12 17" id="KW-0472">Membrane</keyword>
<dbReference type="PROSITE" id="PS50011">
    <property type="entry name" value="PROTEIN_KINASE_DOM"/>
    <property type="match status" value="1"/>
</dbReference>
<dbReference type="InterPro" id="IPR011009">
    <property type="entry name" value="Kinase-like_dom_sf"/>
</dbReference>
<dbReference type="Gene3D" id="2.60.120.430">
    <property type="entry name" value="Galactose-binding lectin"/>
    <property type="match status" value="1"/>
</dbReference>
<dbReference type="SUPFAM" id="SSF56112">
    <property type="entry name" value="Protein kinase-like (PK-like)"/>
    <property type="match status" value="1"/>
</dbReference>
<keyword evidence="20" id="KW-0418">Kinase</keyword>
<dbReference type="Gene3D" id="3.30.200.20">
    <property type="entry name" value="Phosphorylase Kinase, domain 1"/>
    <property type="match status" value="1"/>
</dbReference>
<name>A0AAW2K341_SESRA</name>
<evidence type="ECO:0000259" key="19">
    <source>
        <dbReference type="PROSITE" id="PS50011"/>
    </source>
</evidence>
<gene>
    <name evidence="20" type="ORF">Sradi_6373700</name>
</gene>
<evidence type="ECO:0000256" key="18">
    <source>
        <dbReference type="SAM" id="SignalP"/>
    </source>
</evidence>
<reference evidence="20" key="1">
    <citation type="submission" date="2020-06" db="EMBL/GenBank/DDBJ databases">
        <authorList>
            <person name="Li T."/>
            <person name="Hu X."/>
            <person name="Zhang T."/>
            <person name="Song X."/>
            <person name="Zhang H."/>
            <person name="Dai N."/>
            <person name="Sheng W."/>
            <person name="Hou X."/>
            <person name="Wei L."/>
        </authorList>
    </citation>
    <scope>NUCLEOTIDE SEQUENCE</scope>
    <source>
        <strain evidence="20">G02</strain>
        <tissue evidence="20">Leaf</tissue>
    </source>
</reference>
<keyword evidence="3" id="KW-0597">Phosphoprotein</keyword>
<feature type="signal peptide" evidence="18">
    <location>
        <begin position="1"/>
        <end position="34"/>
    </location>
</feature>
<keyword evidence="5" id="KW-0808">Transferase</keyword>
<feature type="chain" id="PRO_5043991179" description="non-specific serine/threonine protein kinase" evidence="18">
    <location>
        <begin position="35"/>
        <end position="937"/>
    </location>
</feature>
<proteinExistence type="predicted"/>
<protein>
    <recommendedName>
        <fullName evidence="2">non-specific serine/threonine protein kinase</fullName>
        <ecNumber evidence="2">2.7.11.1</ecNumber>
    </recommendedName>
</protein>
<dbReference type="AlphaFoldDB" id="A0AAW2K341"/>
<evidence type="ECO:0000256" key="1">
    <source>
        <dbReference type="ARBA" id="ARBA00004479"/>
    </source>
</evidence>
<dbReference type="Pfam" id="PF11721">
    <property type="entry name" value="Malectin"/>
    <property type="match status" value="1"/>
</dbReference>
<keyword evidence="6 17" id="KW-0812">Transmembrane</keyword>
<comment type="catalytic activity">
    <reaction evidence="15">
        <text>L-threonyl-[protein] + ATP = O-phospho-L-threonyl-[protein] + ADP + H(+)</text>
        <dbReference type="Rhea" id="RHEA:46608"/>
        <dbReference type="Rhea" id="RHEA-COMP:11060"/>
        <dbReference type="Rhea" id="RHEA-COMP:11605"/>
        <dbReference type="ChEBI" id="CHEBI:15378"/>
        <dbReference type="ChEBI" id="CHEBI:30013"/>
        <dbReference type="ChEBI" id="CHEBI:30616"/>
        <dbReference type="ChEBI" id="CHEBI:61977"/>
        <dbReference type="ChEBI" id="CHEBI:456216"/>
        <dbReference type="EC" id="2.7.11.1"/>
    </reaction>
</comment>
<dbReference type="FunFam" id="3.30.200.20:FF:000140">
    <property type="entry name" value="Leucine-rich repeat receptor-like protein kinase"/>
    <property type="match status" value="1"/>
</dbReference>
<evidence type="ECO:0000256" key="7">
    <source>
        <dbReference type="ARBA" id="ARBA00022729"/>
    </source>
</evidence>
<comment type="catalytic activity">
    <reaction evidence="16">
        <text>L-seryl-[protein] + ATP = O-phospho-L-seryl-[protein] + ADP + H(+)</text>
        <dbReference type="Rhea" id="RHEA:17989"/>
        <dbReference type="Rhea" id="RHEA-COMP:9863"/>
        <dbReference type="Rhea" id="RHEA-COMP:11604"/>
        <dbReference type="ChEBI" id="CHEBI:15378"/>
        <dbReference type="ChEBI" id="CHEBI:29999"/>
        <dbReference type="ChEBI" id="CHEBI:30616"/>
        <dbReference type="ChEBI" id="CHEBI:83421"/>
        <dbReference type="ChEBI" id="CHEBI:456216"/>
        <dbReference type="EC" id="2.7.11.1"/>
    </reaction>
</comment>
<dbReference type="EMBL" id="JACGWJ010000030">
    <property type="protein sequence ID" value="KAL0300969.1"/>
    <property type="molecule type" value="Genomic_DNA"/>
</dbReference>
<evidence type="ECO:0000256" key="9">
    <source>
        <dbReference type="ARBA" id="ARBA00022741"/>
    </source>
</evidence>
<dbReference type="InterPro" id="IPR001611">
    <property type="entry name" value="Leu-rich_rpt"/>
</dbReference>
<comment type="subcellular location">
    <subcellularLocation>
        <location evidence="1">Membrane</location>
        <topology evidence="1">Single-pass type I membrane protein</topology>
    </subcellularLocation>
</comment>
<evidence type="ECO:0000256" key="3">
    <source>
        <dbReference type="ARBA" id="ARBA00022553"/>
    </source>
</evidence>
<dbReference type="InterPro" id="IPR000719">
    <property type="entry name" value="Prot_kinase_dom"/>
</dbReference>
<dbReference type="PANTHER" id="PTHR48006">
    <property type="entry name" value="LEUCINE-RICH REPEAT-CONTAINING PROTEIN DDB_G0281931-RELATED"/>
    <property type="match status" value="1"/>
</dbReference>
<evidence type="ECO:0000256" key="14">
    <source>
        <dbReference type="ARBA" id="ARBA00023180"/>
    </source>
</evidence>
<evidence type="ECO:0000256" key="10">
    <source>
        <dbReference type="ARBA" id="ARBA00022840"/>
    </source>
</evidence>
<evidence type="ECO:0000256" key="11">
    <source>
        <dbReference type="ARBA" id="ARBA00022989"/>
    </source>
</evidence>
<evidence type="ECO:0000256" key="8">
    <source>
        <dbReference type="ARBA" id="ARBA00022737"/>
    </source>
</evidence>
<feature type="domain" description="Protein kinase" evidence="19">
    <location>
        <begin position="639"/>
        <end position="937"/>
    </location>
</feature>
<keyword evidence="14" id="KW-0325">Glycoprotein</keyword>
<organism evidence="20">
    <name type="scientific">Sesamum radiatum</name>
    <name type="common">Black benniseed</name>
    <dbReference type="NCBI Taxonomy" id="300843"/>
    <lineage>
        <taxon>Eukaryota</taxon>
        <taxon>Viridiplantae</taxon>
        <taxon>Streptophyta</taxon>
        <taxon>Embryophyta</taxon>
        <taxon>Tracheophyta</taxon>
        <taxon>Spermatophyta</taxon>
        <taxon>Magnoliopsida</taxon>
        <taxon>eudicotyledons</taxon>
        <taxon>Gunneridae</taxon>
        <taxon>Pentapetalae</taxon>
        <taxon>asterids</taxon>
        <taxon>lamiids</taxon>
        <taxon>Lamiales</taxon>
        <taxon>Pedaliaceae</taxon>
        <taxon>Sesamum</taxon>
    </lineage>
</organism>
<dbReference type="Pfam" id="PF07714">
    <property type="entry name" value="PK_Tyr_Ser-Thr"/>
    <property type="match status" value="2"/>
</dbReference>
<dbReference type="InterPro" id="IPR051824">
    <property type="entry name" value="LRR_Rcpt-Like_S/T_Kinase"/>
</dbReference>
<dbReference type="Pfam" id="PF00560">
    <property type="entry name" value="LRR_1"/>
    <property type="match status" value="4"/>
</dbReference>
<dbReference type="Gene3D" id="1.10.510.10">
    <property type="entry name" value="Transferase(Phosphotransferase) domain 1"/>
    <property type="match status" value="1"/>
</dbReference>
<keyword evidence="4" id="KW-0433">Leucine-rich repeat</keyword>
<evidence type="ECO:0000256" key="12">
    <source>
        <dbReference type="ARBA" id="ARBA00023136"/>
    </source>
</evidence>
<dbReference type="GO" id="GO:0004674">
    <property type="term" value="F:protein serine/threonine kinase activity"/>
    <property type="evidence" value="ECO:0007669"/>
    <property type="project" value="UniProtKB-EC"/>
</dbReference>
<evidence type="ECO:0000256" key="5">
    <source>
        <dbReference type="ARBA" id="ARBA00022679"/>
    </source>
</evidence>
<dbReference type="InterPro" id="IPR021720">
    <property type="entry name" value="Malectin_dom"/>
</dbReference>
<keyword evidence="10" id="KW-0067">ATP-binding</keyword>
<dbReference type="EC" id="2.7.11.1" evidence="2"/>
<evidence type="ECO:0000256" key="13">
    <source>
        <dbReference type="ARBA" id="ARBA00023170"/>
    </source>
</evidence>
<dbReference type="Gene3D" id="3.80.10.10">
    <property type="entry name" value="Ribonuclease Inhibitor"/>
    <property type="match status" value="2"/>
</dbReference>
<evidence type="ECO:0000256" key="17">
    <source>
        <dbReference type="SAM" id="Phobius"/>
    </source>
</evidence>
<evidence type="ECO:0000256" key="2">
    <source>
        <dbReference type="ARBA" id="ARBA00012513"/>
    </source>
</evidence>
<keyword evidence="9" id="KW-0547">Nucleotide-binding</keyword>
<evidence type="ECO:0000256" key="16">
    <source>
        <dbReference type="ARBA" id="ARBA00048679"/>
    </source>
</evidence>
<dbReference type="GO" id="GO:0005524">
    <property type="term" value="F:ATP binding"/>
    <property type="evidence" value="ECO:0007669"/>
    <property type="project" value="UniProtKB-KW"/>
</dbReference>
<evidence type="ECO:0000256" key="15">
    <source>
        <dbReference type="ARBA" id="ARBA00047899"/>
    </source>
</evidence>
<dbReference type="GO" id="GO:0005886">
    <property type="term" value="C:plasma membrane"/>
    <property type="evidence" value="ECO:0007669"/>
    <property type="project" value="TreeGrafter"/>
</dbReference>
<reference evidence="20" key="2">
    <citation type="journal article" date="2024" name="Plant">
        <title>Genomic evolution and insights into agronomic trait innovations of Sesamum species.</title>
        <authorList>
            <person name="Miao H."/>
            <person name="Wang L."/>
            <person name="Qu L."/>
            <person name="Liu H."/>
            <person name="Sun Y."/>
            <person name="Le M."/>
            <person name="Wang Q."/>
            <person name="Wei S."/>
            <person name="Zheng Y."/>
            <person name="Lin W."/>
            <person name="Duan Y."/>
            <person name="Cao H."/>
            <person name="Xiong S."/>
            <person name="Wang X."/>
            <person name="Wei L."/>
            <person name="Li C."/>
            <person name="Ma Q."/>
            <person name="Ju M."/>
            <person name="Zhao R."/>
            <person name="Li G."/>
            <person name="Mu C."/>
            <person name="Tian Q."/>
            <person name="Mei H."/>
            <person name="Zhang T."/>
            <person name="Gao T."/>
            <person name="Zhang H."/>
        </authorList>
    </citation>
    <scope>NUCLEOTIDE SEQUENCE</scope>
    <source>
        <strain evidence="20">G02</strain>
    </source>
</reference>
<comment type="caution">
    <text evidence="20">The sequence shown here is derived from an EMBL/GenBank/DDBJ whole genome shotgun (WGS) entry which is preliminary data.</text>
</comment>